<sequence length="799" mass="88978">MAEVVRNKKVVLRHYITGFLKESDMEVVARETISISLKTPDEGSPAAVLVKNLSLSCDPYMRRRMSHHEEPSYVPDFVPGSVITGFGVAKVVDSRNPNFVKGDLVWGMTGWEEYSLIQEAGHLFKIKYIDLPLSYYTGLLGMPGFTAYVGFYEVCSPKKGEYVFISAASGAVGQLVGQFAKLMGCHVVGSAGSDEKVEILKNKLGFDEAFNYKKEPDLNAALKRDLPEGIDIYFDNVGGAMLDAVLPNMRLQGRIAACGMISQYNLEQQEDVHNLLYIVTKRIRMEGFFVFSYLHKFREFEDKVAQFVREVKIVYVEDIVEGLENAPAALIGLFTGRNVGKQLVVCEVADRERERERGREMEGGVGNKKVVLRHYVTGFPKEDDMEVVAAETIPLKVPEGSSEAVLVKNLYISCDPYMRGRMSKYENDSSYIPDLLPGSVITGLGVARVVDSTNPKFVKGDLVWGMTGWEEYSLIENPEGLHKITYADVPLSYYTGVLGMPGLTAYYGFYDVCSPKKGEYVFISAASGAVGQLVGQFAKLMGCYVVGSAGSDKKVELLKNKFGFDEAFNYKKENDWNAALKRYFPEGIDIYFENVGGAMLDAVLVNMRLHGRIAVCGLISQYNLEKPDGVHNLFCLVSKRIRMEGFLVTDYFHKCGEFEEKVIQYIREGKIVYLEDVVEGLESAPAALLRLFTGSNVGKQLVVVSRERKDAPDAITNPKDHTSLNETSHCTRYFPEEIDIYFENVGGAMLEAVLVNMRLHGRIAVCGLISQYNLEKPEGVQLSVLSRIQSHPDGGIPRT</sequence>
<evidence type="ECO:0000256" key="1">
    <source>
        <dbReference type="ARBA" id="ARBA00011738"/>
    </source>
</evidence>
<dbReference type="FunFam" id="3.40.50.720:FF:000121">
    <property type="entry name" value="Prostaglandin reductase 2"/>
    <property type="match status" value="2"/>
</dbReference>
<dbReference type="EMBL" id="NMUH01003055">
    <property type="protein sequence ID" value="MQM03558.1"/>
    <property type="molecule type" value="Genomic_DNA"/>
</dbReference>
<evidence type="ECO:0000313" key="4">
    <source>
        <dbReference type="EMBL" id="MQM03558.1"/>
    </source>
</evidence>
<dbReference type="SUPFAM" id="SSF51735">
    <property type="entry name" value="NAD(P)-binding Rossmann-fold domains"/>
    <property type="match status" value="3"/>
</dbReference>
<comment type="subunit">
    <text evidence="1">Homodimer.</text>
</comment>
<dbReference type="InterPro" id="IPR036291">
    <property type="entry name" value="NAD(P)-bd_dom_sf"/>
</dbReference>
<evidence type="ECO:0000259" key="3">
    <source>
        <dbReference type="SMART" id="SM00829"/>
    </source>
</evidence>
<proteinExistence type="predicted"/>
<protein>
    <recommendedName>
        <fullName evidence="3">Enoyl reductase (ER) domain-containing protein</fullName>
    </recommendedName>
</protein>
<dbReference type="InterPro" id="IPR041694">
    <property type="entry name" value="ADH_N_2"/>
</dbReference>
<dbReference type="SMART" id="SM00829">
    <property type="entry name" value="PKS_ER"/>
    <property type="match status" value="1"/>
</dbReference>
<dbReference type="CDD" id="cd08295">
    <property type="entry name" value="double_bond_reductase_like"/>
    <property type="match status" value="2"/>
</dbReference>
<dbReference type="InterPro" id="IPR011032">
    <property type="entry name" value="GroES-like_sf"/>
</dbReference>
<dbReference type="Proteomes" id="UP000652761">
    <property type="component" value="Unassembled WGS sequence"/>
</dbReference>
<organism evidence="4 5">
    <name type="scientific">Colocasia esculenta</name>
    <name type="common">Wild taro</name>
    <name type="synonym">Arum esculentum</name>
    <dbReference type="NCBI Taxonomy" id="4460"/>
    <lineage>
        <taxon>Eukaryota</taxon>
        <taxon>Viridiplantae</taxon>
        <taxon>Streptophyta</taxon>
        <taxon>Embryophyta</taxon>
        <taxon>Tracheophyta</taxon>
        <taxon>Spermatophyta</taxon>
        <taxon>Magnoliopsida</taxon>
        <taxon>Liliopsida</taxon>
        <taxon>Araceae</taxon>
        <taxon>Aroideae</taxon>
        <taxon>Colocasieae</taxon>
        <taxon>Colocasia</taxon>
    </lineage>
</organism>
<dbReference type="PANTHER" id="PTHR43205:SF7">
    <property type="entry name" value="PROSTAGLANDIN REDUCTASE 1"/>
    <property type="match status" value="1"/>
</dbReference>
<dbReference type="InterPro" id="IPR013149">
    <property type="entry name" value="ADH-like_C"/>
</dbReference>
<keyword evidence="2" id="KW-0560">Oxidoreductase</keyword>
<dbReference type="GO" id="GO:0032440">
    <property type="term" value="F:2-alkenal reductase [NAD(P)H] activity"/>
    <property type="evidence" value="ECO:0007669"/>
    <property type="project" value="TreeGrafter"/>
</dbReference>
<reference evidence="4" key="1">
    <citation type="submission" date="2017-07" db="EMBL/GenBank/DDBJ databases">
        <title>Taro Niue Genome Assembly and Annotation.</title>
        <authorList>
            <person name="Atibalentja N."/>
            <person name="Keating K."/>
            <person name="Fields C.J."/>
        </authorList>
    </citation>
    <scope>NUCLEOTIDE SEQUENCE</scope>
    <source>
        <strain evidence="4">Niue_2</strain>
        <tissue evidence="4">Leaf</tissue>
    </source>
</reference>
<dbReference type="AlphaFoldDB" id="A0A843W9H1"/>
<name>A0A843W9H1_COLES</name>
<feature type="domain" description="Enoyl reductase (ER)" evidence="3">
    <location>
        <begin position="383"/>
        <end position="702"/>
    </location>
</feature>
<dbReference type="Gene3D" id="3.90.180.10">
    <property type="entry name" value="Medium-chain alcohol dehydrogenases, catalytic domain"/>
    <property type="match status" value="2"/>
</dbReference>
<evidence type="ECO:0000313" key="5">
    <source>
        <dbReference type="Proteomes" id="UP000652761"/>
    </source>
</evidence>
<keyword evidence="5" id="KW-1185">Reference proteome</keyword>
<gene>
    <name evidence="4" type="ORF">Taro_036341</name>
</gene>
<dbReference type="InterPro" id="IPR045010">
    <property type="entry name" value="MDR_fam"/>
</dbReference>
<evidence type="ECO:0000256" key="2">
    <source>
        <dbReference type="ARBA" id="ARBA00023002"/>
    </source>
</evidence>
<dbReference type="Pfam" id="PF00107">
    <property type="entry name" value="ADH_zinc_N"/>
    <property type="match status" value="2"/>
</dbReference>
<accession>A0A843W9H1</accession>
<dbReference type="OrthoDB" id="809632at2759"/>
<dbReference type="PANTHER" id="PTHR43205">
    <property type="entry name" value="PROSTAGLANDIN REDUCTASE"/>
    <property type="match status" value="1"/>
</dbReference>
<dbReference type="Pfam" id="PF16884">
    <property type="entry name" value="ADH_N_2"/>
    <property type="match status" value="2"/>
</dbReference>
<dbReference type="InterPro" id="IPR020843">
    <property type="entry name" value="ER"/>
</dbReference>
<dbReference type="Gene3D" id="3.40.50.720">
    <property type="entry name" value="NAD(P)-binding Rossmann-like Domain"/>
    <property type="match status" value="3"/>
</dbReference>
<comment type="caution">
    <text evidence="4">The sequence shown here is derived from an EMBL/GenBank/DDBJ whole genome shotgun (WGS) entry which is preliminary data.</text>
</comment>
<dbReference type="SUPFAM" id="SSF50129">
    <property type="entry name" value="GroES-like"/>
    <property type="match status" value="2"/>
</dbReference>